<sequence length="42" mass="4880">MDRVWKLSETFPELSISLSTSRSMDRVWKLSETLSMDRVSSS</sequence>
<reference evidence="1 2" key="1">
    <citation type="submission" date="2013-01" db="EMBL/GenBank/DDBJ databases">
        <authorList>
            <person name="Harkins D.M."/>
            <person name="Durkin A.S."/>
            <person name="Brinkac L.M."/>
            <person name="Haft D.H."/>
            <person name="Selengut J.D."/>
            <person name="Sanka R."/>
            <person name="DePew J."/>
            <person name="Purushe J."/>
            <person name="Matthias M.A."/>
            <person name="Vinetz J.M."/>
            <person name="Sutton G.G."/>
            <person name="Nierman W.C."/>
            <person name="Fouts D.E."/>
        </authorList>
    </citation>
    <scope>NUCLEOTIDE SEQUENCE [LARGE SCALE GENOMIC DNA]</scope>
    <source>
        <strain evidence="1 2">ZUN179</strain>
    </source>
</reference>
<protein>
    <submittedName>
        <fullName evidence="1">Uncharacterized protein</fullName>
    </submittedName>
</protein>
<dbReference type="AlphaFoldDB" id="M6UU20"/>
<evidence type="ECO:0000313" key="1">
    <source>
        <dbReference type="EMBL" id="EMO46271.1"/>
    </source>
</evidence>
<evidence type="ECO:0000313" key="2">
    <source>
        <dbReference type="Proteomes" id="UP000012160"/>
    </source>
</evidence>
<comment type="caution">
    <text evidence="1">The sequence shown here is derived from an EMBL/GenBank/DDBJ whole genome shotgun (WGS) entry which is preliminary data.</text>
</comment>
<dbReference type="Proteomes" id="UP000012160">
    <property type="component" value="Unassembled WGS sequence"/>
</dbReference>
<gene>
    <name evidence="1" type="ORF">LEP1GSC187_3707</name>
</gene>
<name>M6UU20_9LEPT</name>
<organism evidence="1 2">
    <name type="scientific">Leptospira santarosai str. ZUN179</name>
    <dbReference type="NCBI Taxonomy" id="1049985"/>
    <lineage>
        <taxon>Bacteria</taxon>
        <taxon>Pseudomonadati</taxon>
        <taxon>Spirochaetota</taxon>
        <taxon>Spirochaetia</taxon>
        <taxon>Leptospirales</taxon>
        <taxon>Leptospiraceae</taxon>
        <taxon>Leptospira</taxon>
    </lineage>
</organism>
<proteinExistence type="predicted"/>
<accession>M6UU20</accession>
<dbReference type="EMBL" id="AHOQ02000020">
    <property type="protein sequence ID" value="EMO46271.1"/>
    <property type="molecule type" value="Genomic_DNA"/>
</dbReference>